<feature type="transmembrane region" description="Helical" evidence="1">
    <location>
        <begin position="94"/>
        <end position="116"/>
    </location>
</feature>
<dbReference type="RefSeq" id="WP_184790879.1">
    <property type="nucleotide sequence ID" value="NZ_BONT01000048.1"/>
</dbReference>
<protein>
    <submittedName>
        <fullName evidence="2">Uncharacterized protein</fullName>
    </submittedName>
</protein>
<reference evidence="2 3" key="1">
    <citation type="submission" date="2020-08" db="EMBL/GenBank/DDBJ databases">
        <title>Genomic Encyclopedia of Type Strains, Phase IV (KMG-IV): sequencing the most valuable type-strain genomes for metagenomic binning, comparative biology and taxonomic classification.</title>
        <authorList>
            <person name="Goeker M."/>
        </authorList>
    </citation>
    <scope>NUCLEOTIDE SEQUENCE [LARGE SCALE GENOMIC DNA]</scope>
    <source>
        <strain evidence="2 3">YIM 65646</strain>
    </source>
</reference>
<accession>A0A841FL60</accession>
<keyword evidence="1" id="KW-0472">Membrane</keyword>
<evidence type="ECO:0000313" key="3">
    <source>
        <dbReference type="Proteomes" id="UP000548476"/>
    </source>
</evidence>
<evidence type="ECO:0000256" key="1">
    <source>
        <dbReference type="SAM" id="Phobius"/>
    </source>
</evidence>
<sequence>MKTDRYRTSGETLNEFSLDVAPHHPALPIPVTGPPSSLRTRRTVRGGGEVLLTALGPVRVTNRRVYTPAVTLPLHEVRWRVEHRFTWTEETPEWATVASLVGVPFTLGLSLLLLMVKESHLRGHVKVTIKHPAGRYTMRLPVTSVTQVGQIHQAVAYVGQWSRRRSRSGHTMAA</sequence>
<comment type="caution">
    <text evidence="2">The sequence shown here is derived from an EMBL/GenBank/DDBJ whole genome shotgun (WGS) entry which is preliminary data.</text>
</comment>
<gene>
    <name evidence="2" type="ORF">HNR73_005951</name>
</gene>
<name>A0A841FL60_9ACTN</name>
<organism evidence="2 3">
    <name type="scientific">Phytomonospora endophytica</name>
    <dbReference type="NCBI Taxonomy" id="714109"/>
    <lineage>
        <taxon>Bacteria</taxon>
        <taxon>Bacillati</taxon>
        <taxon>Actinomycetota</taxon>
        <taxon>Actinomycetes</taxon>
        <taxon>Micromonosporales</taxon>
        <taxon>Micromonosporaceae</taxon>
        <taxon>Phytomonospora</taxon>
    </lineage>
</organism>
<dbReference type="AlphaFoldDB" id="A0A841FL60"/>
<proteinExistence type="predicted"/>
<keyword evidence="1" id="KW-1133">Transmembrane helix</keyword>
<evidence type="ECO:0000313" key="2">
    <source>
        <dbReference type="EMBL" id="MBB6038071.1"/>
    </source>
</evidence>
<dbReference type="EMBL" id="JACHGT010000015">
    <property type="protein sequence ID" value="MBB6038071.1"/>
    <property type="molecule type" value="Genomic_DNA"/>
</dbReference>
<dbReference type="Proteomes" id="UP000548476">
    <property type="component" value="Unassembled WGS sequence"/>
</dbReference>
<keyword evidence="1" id="KW-0812">Transmembrane</keyword>
<keyword evidence="3" id="KW-1185">Reference proteome</keyword>